<protein>
    <recommendedName>
        <fullName evidence="3">Carboxylic ester hydrolase</fullName>
        <ecNumber evidence="3">3.1.1.-</ecNumber>
    </recommendedName>
</protein>
<dbReference type="AlphaFoldDB" id="A0AAD6VHJ7"/>
<name>A0AAD6VHJ7_9AGAR</name>
<dbReference type="PANTHER" id="PTHR45570:SF1">
    <property type="entry name" value="CARBOXYLIC ESTER HYDROLASE"/>
    <property type="match status" value="1"/>
</dbReference>
<evidence type="ECO:0000313" key="6">
    <source>
        <dbReference type="Proteomes" id="UP001219525"/>
    </source>
</evidence>
<evidence type="ECO:0000259" key="4">
    <source>
        <dbReference type="Pfam" id="PF00135"/>
    </source>
</evidence>
<reference evidence="5" key="1">
    <citation type="submission" date="2023-03" db="EMBL/GenBank/DDBJ databases">
        <title>Massive genome expansion in bonnet fungi (Mycena s.s.) driven by repeated elements and novel gene families across ecological guilds.</title>
        <authorList>
            <consortium name="Lawrence Berkeley National Laboratory"/>
            <person name="Harder C.B."/>
            <person name="Miyauchi S."/>
            <person name="Viragh M."/>
            <person name="Kuo A."/>
            <person name="Thoen E."/>
            <person name="Andreopoulos B."/>
            <person name="Lu D."/>
            <person name="Skrede I."/>
            <person name="Drula E."/>
            <person name="Henrissat B."/>
            <person name="Morin E."/>
            <person name="Kohler A."/>
            <person name="Barry K."/>
            <person name="LaButti K."/>
            <person name="Morin E."/>
            <person name="Salamov A."/>
            <person name="Lipzen A."/>
            <person name="Mereny Z."/>
            <person name="Hegedus B."/>
            <person name="Baldrian P."/>
            <person name="Stursova M."/>
            <person name="Weitz H."/>
            <person name="Taylor A."/>
            <person name="Grigoriev I.V."/>
            <person name="Nagy L.G."/>
            <person name="Martin F."/>
            <person name="Kauserud H."/>
        </authorList>
    </citation>
    <scope>NUCLEOTIDE SEQUENCE</scope>
    <source>
        <strain evidence="5">9144</strain>
    </source>
</reference>
<feature type="domain" description="Carboxylesterase type B" evidence="4">
    <location>
        <begin position="53"/>
        <end position="506"/>
    </location>
</feature>
<dbReference type="InterPro" id="IPR002018">
    <property type="entry name" value="CarbesteraseB"/>
</dbReference>
<dbReference type="PROSITE" id="PS00122">
    <property type="entry name" value="CARBOXYLESTERASE_B_1"/>
    <property type="match status" value="1"/>
</dbReference>
<comment type="caution">
    <text evidence="5">The sequence shown here is derived from an EMBL/GenBank/DDBJ whole genome shotgun (WGS) entry which is preliminary data.</text>
</comment>
<comment type="similarity">
    <text evidence="1 3">Belongs to the type-B carboxylesterase/lipase family.</text>
</comment>
<proteinExistence type="inferred from homology"/>
<evidence type="ECO:0000256" key="3">
    <source>
        <dbReference type="RuleBase" id="RU361235"/>
    </source>
</evidence>
<dbReference type="Proteomes" id="UP001219525">
    <property type="component" value="Unassembled WGS sequence"/>
</dbReference>
<keyword evidence="3" id="KW-0732">Signal</keyword>
<evidence type="ECO:0000256" key="2">
    <source>
        <dbReference type="ARBA" id="ARBA00022801"/>
    </source>
</evidence>
<feature type="chain" id="PRO_5041779271" description="Carboxylic ester hydrolase" evidence="3">
    <location>
        <begin position="21"/>
        <end position="535"/>
    </location>
</feature>
<sequence>MVASALPLWLLAVFPCAALARPRHNLTSRASVSTPLGTAQGVPGVYGTSRFAVRYANASRWTPSSLVTQWELPNGSDDPGALPQQCPQNDDPPDSTFFEDCLSMILYVPVGAAAGPTKSCVSTMVWIHGGSFVSGSATNPGLDGSKLAAETNAIVAVIQYRLGVLGLFPPDGSMNLAVTDTINALAFLGQVVPSFGGDAAKITLAGQSSGAGMIRTLLATPSADALFHSAILQSDPMDYGFLSPATHTLLQGTFNDLVGCSTADTACQTALSVADILAAQQSLVNEALALDSSTGLGEPLRPTLDGTLVRTPLDSTAPFPAVRKPLLLTNVLNEAGPTIYDTLFPGPAQPAAAFAPVCDAILGPARTQTIVDSGFYPVDPAGDARAPLETLGTDYIWRCPTWTFARNWAAHGGTAFVGMFTIGAPYPFNAGIPYCTQPGVVCHQDDIEIVFGTVPSPTPAQAALTAEMQIRYRAFLATNSPNIPGLQPWRPATPTDVPALQLGNKSAPDGLVSVDACAPTFWGDRVPYDYQLFDI</sequence>
<keyword evidence="6" id="KW-1185">Reference proteome</keyword>
<keyword evidence="2 3" id="KW-0378">Hydrolase</keyword>
<evidence type="ECO:0000256" key="1">
    <source>
        <dbReference type="ARBA" id="ARBA00005964"/>
    </source>
</evidence>
<dbReference type="SUPFAM" id="SSF53474">
    <property type="entry name" value="alpha/beta-Hydrolases"/>
    <property type="match status" value="1"/>
</dbReference>
<dbReference type="Pfam" id="PF00135">
    <property type="entry name" value="COesterase"/>
    <property type="match status" value="1"/>
</dbReference>
<organism evidence="5 6">
    <name type="scientific">Mycena pura</name>
    <dbReference type="NCBI Taxonomy" id="153505"/>
    <lineage>
        <taxon>Eukaryota</taxon>
        <taxon>Fungi</taxon>
        <taxon>Dikarya</taxon>
        <taxon>Basidiomycota</taxon>
        <taxon>Agaricomycotina</taxon>
        <taxon>Agaricomycetes</taxon>
        <taxon>Agaricomycetidae</taxon>
        <taxon>Agaricales</taxon>
        <taxon>Marasmiineae</taxon>
        <taxon>Mycenaceae</taxon>
        <taxon>Mycena</taxon>
    </lineage>
</organism>
<feature type="signal peptide" evidence="3">
    <location>
        <begin position="1"/>
        <end position="20"/>
    </location>
</feature>
<gene>
    <name evidence="5" type="ORF">GGX14DRAFT_626377</name>
</gene>
<dbReference type="EC" id="3.1.1.-" evidence="3"/>
<evidence type="ECO:0000313" key="5">
    <source>
        <dbReference type="EMBL" id="KAJ7210086.1"/>
    </source>
</evidence>
<dbReference type="GO" id="GO:0016787">
    <property type="term" value="F:hydrolase activity"/>
    <property type="evidence" value="ECO:0007669"/>
    <property type="project" value="UniProtKB-KW"/>
</dbReference>
<dbReference type="InterPro" id="IPR029058">
    <property type="entry name" value="AB_hydrolase_fold"/>
</dbReference>
<dbReference type="EMBL" id="JARJCW010000029">
    <property type="protein sequence ID" value="KAJ7210086.1"/>
    <property type="molecule type" value="Genomic_DNA"/>
</dbReference>
<dbReference type="Gene3D" id="3.40.50.1820">
    <property type="entry name" value="alpha/beta hydrolase"/>
    <property type="match status" value="1"/>
</dbReference>
<dbReference type="PANTHER" id="PTHR45570">
    <property type="entry name" value="CARBOXYLIC ESTER HYDROLASE"/>
    <property type="match status" value="1"/>
</dbReference>
<accession>A0AAD6VHJ7</accession>
<dbReference type="InterPro" id="IPR019826">
    <property type="entry name" value="Carboxylesterase_B_AS"/>
</dbReference>